<accession>A0A8S0VXA3</accession>
<reference evidence="3 4" key="1">
    <citation type="submission" date="2020-01" db="EMBL/GenBank/DDBJ databases">
        <authorList>
            <person name="Gupta K D."/>
        </authorList>
    </citation>
    <scope>NUCLEOTIDE SEQUENCE [LARGE SCALE GENOMIC DNA]</scope>
</reference>
<gene>
    <name evidence="3" type="ORF">AAE3_LOCUS2795</name>
</gene>
<dbReference type="PROSITE" id="PS50097">
    <property type="entry name" value="BTB"/>
    <property type="match status" value="1"/>
</dbReference>
<keyword evidence="4" id="KW-1185">Reference proteome</keyword>
<evidence type="ECO:0000256" key="1">
    <source>
        <dbReference type="SAM" id="MobiDB-lite"/>
    </source>
</evidence>
<dbReference type="InterPro" id="IPR011333">
    <property type="entry name" value="SKP1/BTB/POZ_sf"/>
</dbReference>
<dbReference type="EMBL" id="CACVBS010000029">
    <property type="protein sequence ID" value="CAA7260421.1"/>
    <property type="molecule type" value="Genomic_DNA"/>
</dbReference>
<evidence type="ECO:0000259" key="2">
    <source>
        <dbReference type="PROSITE" id="PS50097"/>
    </source>
</evidence>
<name>A0A8S0VXA3_CYCAE</name>
<evidence type="ECO:0000313" key="4">
    <source>
        <dbReference type="Proteomes" id="UP000467700"/>
    </source>
</evidence>
<dbReference type="Gene3D" id="3.30.710.10">
    <property type="entry name" value="Potassium Channel Kv1.1, Chain A"/>
    <property type="match status" value="1"/>
</dbReference>
<feature type="compositionally biased region" description="Polar residues" evidence="1">
    <location>
        <begin position="441"/>
        <end position="453"/>
    </location>
</feature>
<dbReference type="OrthoDB" id="2662290at2759"/>
<dbReference type="SUPFAM" id="SSF54695">
    <property type="entry name" value="POZ domain"/>
    <property type="match status" value="1"/>
</dbReference>
<feature type="compositionally biased region" description="Polar residues" evidence="1">
    <location>
        <begin position="488"/>
        <end position="499"/>
    </location>
</feature>
<protein>
    <recommendedName>
        <fullName evidence="2">BTB domain-containing protein</fullName>
    </recommendedName>
</protein>
<feature type="region of interest" description="Disordered" evidence="1">
    <location>
        <begin position="798"/>
        <end position="829"/>
    </location>
</feature>
<sequence length="829" mass="92507">MLHCPLPLLHERLSAYRAQHPNRSAHSISCTSDPPADMPATTVAAPHVTSRAAERPRGGRNPEDSPRPTIQSTSPRGQSFFASSSGVEVTGSNLRAIQGHHTSLTVNLNQGGVVGDTTTDRSRRIGCQPGQVPMVGSYDEHNGFPVDSLAFSFPTHQRSSEIYARLLAPKGRGFALWIPEPHRNLPTECRRMGVRIGDVGIITPRGSFSLLFNVFNDVDPTHTSLLPEAFVPLEPFLQATDVAKIIEFRPGSYLASSSIERAECGSEVGLTFKTSASEAAVLVMPDGATSEDVENVARIRRYVAANLINWYRFVNGPCGRDARNGDIRIIIGCDKSTSYGIAATTNTTQEMNSQLKFRPLQDDSRSDLPVATYVWEHSGLAEVRAGPDRQEIEELRRGDILIPEDGKYANQCLFLRTINPILGEKEWLKLCQELDTPHLMSGSQHKPASSHDQQGSRRNHSAAPPASRTSNSQQSRQESGSRRVPLSSDFSQQTSNLDPSSGVLMSNLPAGIDFHPSKILNELVLKTVPDARIVISDDSNWSSIFNEGSNGGIPCDENALRQVLESHHIKHEDDGVVFLEDKKSSICPYDTVRRHEEYYLDGGDMHVLVAQRTLFRVHGYFFSRESPVFNEKLRLPGNVLESQTNPRVIMLNDVSPEEFAKFLWVFYNPRYCIYEASIDDWSSILNLADKWGFREVKELAVHELHKKDWSPVRKIALFQKYNVDPRHLVMLYAELCARPTPLTFKESEILGLDATLVVMTMREKLRAKLSEKVQSPLPQGMEEEDVFRVIETTLEMEEGSTKKFREEKLREELSSSPTSGGHHLFSKTG</sequence>
<feature type="region of interest" description="Disordered" evidence="1">
    <location>
        <begin position="439"/>
        <end position="502"/>
    </location>
</feature>
<organism evidence="3 4">
    <name type="scientific">Cyclocybe aegerita</name>
    <name type="common">Black poplar mushroom</name>
    <name type="synonym">Agrocybe aegerita</name>
    <dbReference type="NCBI Taxonomy" id="1973307"/>
    <lineage>
        <taxon>Eukaryota</taxon>
        <taxon>Fungi</taxon>
        <taxon>Dikarya</taxon>
        <taxon>Basidiomycota</taxon>
        <taxon>Agaricomycotina</taxon>
        <taxon>Agaricomycetes</taxon>
        <taxon>Agaricomycetidae</taxon>
        <taxon>Agaricales</taxon>
        <taxon>Agaricineae</taxon>
        <taxon>Bolbitiaceae</taxon>
        <taxon>Cyclocybe</taxon>
    </lineage>
</organism>
<feature type="region of interest" description="Disordered" evidence="1">
    <location>
        <begin position="20"/>
        <end position="85"/>
    </location>
</feature>
<evidence type="ECO:0000313" key="3">
    <source>
        <dbReference type="EMBL" id="CAA7260421.1"/>
    </source>
</evidence>
<feature type="compositionally biased region" description="Basic and acidic residues" evidence="1">
    <location>
        <begin position="52"/>
        <end position="66"/>
    </location>
</feature>
<feature type="compositionally biased region" description="Polar residues" evidence="1">
    <location>
        <begin position="68"/>
        <end position="85"/>
    </location>
</feature>
<dbReference type="Proteomes" id="UP000467700">
    <property type="component" value="Unassembled WGS sequence"/>
</dbReference>
<feature type="compositionally biased region" description="Basic and acidic residues" evidence="1">
    <location>
        <begin position="799"/>
        <end position="813"/>
    </location>
</feature>
<feature type="compositionally biased region" description="Polar residues" evidence="1">
    <location>
        <begin position="21"/>
        <end position="32"/>
    </location>
</feature>
<dbReference type="Pfam" id="PF00651">
    <property type="entry name" value="BTB"/>
    <property type="match status" value="1"/>
</dbReference>
<dbReference type="InterPro" id="IPR000210">
    <property type="entry name" value="BTB/POZ_dom"/>
</dbReference>
<dbReference type="AlphaFoldDB" id="A0A8S0VXA3"/>
<comment type="caution">
    <text evidence="3">The sequence shown here is derived from an EMBL/GenBank/DDBJ whole genome shotgun (WGS) entry which is preliminary data.</text>
</comment>
<feature type="domain" description="BTB" evidence="2">
    <location>
        <begin position="603"/>
        <end position="675"/>
    </location>
</feature>
<proteinExistence type="predicted"/>